<keyword evidence="2" id="KW-0012">Acyltransferase</keyword>
<accession>A0A1H6EEK0</accession>
<organism evidence="5 6">
    <name type="scientific">Nonomuraea solani</name>
    <dbReference type="NCBI Taxonomy" id="1144553"/>
    <lineage>
        <taxon>Bacteria</taxon>
        <taxon>Bacillati</taxon>
        <taxon>Actinomycetota</taxon>
        <taxon>Actinomycetes</taxon>
        <taxon>Streptosporangiales</taxon>
        <taxon>Streptosporangiaceae</taxon>
        <taxon>Nonomuraea</taxon>
    </lineage>
</organism>
<evidence type="ECO:0000259" key="4">
    <source>
        <dbReference type="Pfam" id="PF08545"/>
    </source>
</evidence>
<dbReference type="Pfam" id="PF08545">
    <property type="entry name" value="ACP_syn_III"/>
    <property type="match status" value="1"/>
</dbReference>
<keyword evidence="1" id="KW-0808">Transferase</keyword>
<dbReference type="AlphaFoldDB" id="A0A1H6EEK0"/>
<dbReference type="Gene3D" id="3.40.47.10">
    <property type="match status" value="1"/>
</dbReference>
<name>A0A1H6EEK0_9ACTN</name>
<evidence type="ECO:0000313" key="5">
    <source>
        <dbReference type="EMBL" id="SEG95449.1"/>
    </source>
</evidence>
<gene>
    <name evidence="5" type="ORF">SAMN05444920_10968</name>
</gene>
<proteinExistence type="predicted"/>
<protein>
    <submittedName>
        <fullName evidence="5">3-oxoacyl-[acyl-carrier-protein] synthase-3</fullName>
    </submittedName>
</protein>
<dbReference type="InterPro" id="IPR013747">
    <property type="entry name" value="ACP_syn_III_C"/>
</dbReference>
<sequence>MPTDTRVGVLTTGTCIPADVRTNEEVADAANVTPDWIAERTGIRRRHVAPPGHAASDLAAEAVRRALEPLGRPPGDIDLLVLATSTPDELGPSTACRVQALLGADRAVAFDVAAACSGWMFGARVACDWLRGGNEDKLAVVVGVEAYSRFLDPEDRATSVLFGDGAAATVLGRVPDGGFDPIVLGSDGTDAGTVLIPGGGSRIPASSQSLADKDHVIHMDGGTVRDFTLKIFPEMVAAALERGGLKLGDIDLVVSHQPNPVLLSRAAAELGLPEDRLMVVGHEVGNIGAASLPYALARAAGSDRLRPGDRVLLVAFGAGLTWGSTILTWSRSFEGASS</sequence>
<dbReference type="SUPFAM" id="SSF53901">
    <property type="entry name" value="Thiolase-like"/>
    <property type="match status" value="1"/>
</dbReference>
<dbReference type="PANTHER" id="PTHR34069:SF2">
    <property type="entry name" value="BETA-KETOACYL-[ACYL-CARRIER-PROTEIN] SYNTHASE III"/>
    <property type="match status" value="1"/>
</dbReference>
<dbReference type="PANTHER" id="PTHR34069">
    <property type="entry name" value="3-OXOACYL-[ACYL-CARRIER-PROTEIN] SYNTHASE 3"/>
    <property type="match status" value="1"/>
</dbReference>
<keyword evidence="6" id="KW-1185">Reference proteome</keyword>
<reference evidence="5 6" key="1">
    <citation type="submission" date="2016-10" db="EMBL/GenBank/DDBJ databases">
        <authorList>
            <person name="de Groot N.N."/>
        </authorList>
    </citation>
    <scope>NUCLEOTIDE SEQUENCE [LARGE SCALE GENOMIC DNA]</scope>
    <source>
        <strain evidence="5 6">CGMCC 4.7037</strain>
    </source>
</reference>
<evidence type="ECO:0000259" key="3">
    <source>
        <dbReference type="Pfam" id="PF08541"/>
    </source>
</evidence>
<evidence type="ECO:0000256" key="1">
    <source>
        <dbReference type="ARBA" id="ARBA00022679"/>
    </source>
</evidence>
<dbReference type="InterPro" id="IPR016039">
    <property type="entry name" value="Thiolase-like"/>
</dbReference>
<dbReference type="GO" id="GO:0006633">
    <property type="term" value="P:fatty acid biosynthetic process"/>
    <property type="evidence" value="ECO:0007669"/>
    <property type="project" value="InterPro"/>
</dbReference>
<dbReference type="Proteomes" id="UP000236732">
    <property type="component" value="Unassembled WGS sequence"/>
</dbReference>
<dbReference type="Pfam" id="PF08541">
    <property type="entry name" value="ACP_syn_III_C"/>
    <property type="match status" value="1"/>
</dbReference>
<dbReference type="InterPro" id="IPR013751">
    <property type="entry name" value="ACP_syn_III_N"/>
</dbReference>
<dbReference type="EMBL" id="FNVT01000009">
    <property type="protein sequence ID" value="SEG95449.1"/>
    <property type="molecule type" value="Genomic_DNA"/>
</dbReference>
<dbReference type="GO" id="GO:0044550">
    <property type="term" value="P:secondary metabolite biosynthetic process"/>
    <property type="evidence" value="ECO:0007669"/>
    <property type="project" value="TreeGrafter"/>
</dbReference>
<dbReference type="NCBIfam" id="NF006829">
    <property type="entry name" value="PRK09352.1"/>
    <property type="match status" value="1"/>
</dbReference>
<dbReference type="RefSeq" id="WP_235030456.1">
    <property type="nucleotide sequence ID" value="NZ_FNVT01000009.1"/>
</dbReference>
<feature type="domain" description="Beta-ketoacyl-[acyl-carrier-protein] synthase III C-terminal" evidence="3">
    <location>
        <begin position="240"/>
        <end position="329"/>
    </location>
</feature>
<feature type="domain" description="Beta-ketoacyl-[acyl-carrier-protein] synthase III N-terminal" evidence="4">
    <location>
        <begin position="110"/>
        <end position="188"/>
    </location>
</feature>
<dbReference type="CDD" id="cd00830">
    <property type="entry name" value="KAS_III"/>
    <property type="match status" value="1"/>
</dbReference>
<dbReference type="GO" id="GO:0004315">
    <property type="term" value="F:3-oxoacyl-[acyl-carrier-protein] synthase activity"/>
    <property type="evidence" value="ECO:0007669"/>
    <property type="project" value="InterPro"/>
</dbReference>
<evidence type="ECO:0000313" key="6">
    <source>
        <dbReference type="Proteomes" id="UP000236732"/>
    </source>
</evidence>
<evidence type="ECO:0000256" key="2">
    <source>
        <dbReference type="ARBA" id="ARBA00023315"/>
    </source>
</evidence>